<sequence>MAQEWFKTFESHSKTTMPQTKGYNVKGSRVLFREKRHCAHSNEVKKKQGNREIKNPQSLRARNVNCSASIHLRLERWRLELDHPLEINIKFIHNHIIDSAESLSFRRVNDDVREKYLKLFNDGHSPASALYSYEDELHL</sequence>
<accession>A0ABN7X4L6</accession>
<organism evidence="1 2">
    <name type="scientific">Gigaspora margarita</name>
    <dbReference type="NCBI Taxonomy" id="4874"/>
    <lineage>
        <taxon>Eukaryota</taxon>
        <taxon>Fungi</taxon>
        <taxon>Fungi incertae sedis</taxon>
        <taxon>Mucoromycota</taxon>
        <taxon>Glomeromycotina</taxon>
        <taxon>Glomeromycetes</taxon>
        <taxon>Diversisporales</taxon>
        <taxon>Gigasporaceae</taxon>
        <taxon>Gigaspora</taxon>
    </lineage>
</organism>
<feature type="non-terminal residue" evidence="1">
    <location>
        <position position="139"/>
    </location>
</feature>
<evidence type="ECO:0000313" key="1">
    <source>
        <dbReference type="EMBL" id="CAG8847989.1"/>
    </source>
</evidence>
<dbReference type="Proteomes" id="UP000789901">
    <property type="component" value="Unassembled WGS sequence"/>
</dbReference>
<reference evidence="1 2" key="1">
    <citation type="submission" date="2021-06" db="EMBL/GenBank/DDBJ databases">
        <authorList>
            <person name="Kallberg Y."/>
            <person name="Tangrot J."/>
            <person name="Rosling A."/>
        </authorList>
    </citation>
    <scope>NUCLEOTIDE SEQUENCE [LARGE SCALE GENOMIC DNA]</scope>
    <source>
        <strain evidence="1 2">120-4 pot B 10/14</strain>
    </source>
</reference>
<keyword evidence="2" id="KW-1185">Reference proteome</keyword>
<gene>
    <name evidence="1" type="ORF">GMARGA_LOCUS38954</name>
</gene>
<name>A0ABN7X4L6_GIGMA</name>
<proteinExistence type="predicted"/>
<dbReference type="PANTHER" id="PTHR35385">
    <property type="entry name" value="PROTEIN B, PUTATIVE-RELATED-RELATED"/>
    <property type="match status" value="1"/>
</dbReference>
<protein>
    <submittedName>
        <fullName evidence="1">18639_t:CDS:1</fullName>
    </submittedName>
</protein>
<comment type="caution">
    <text evidence="1">The sequence shown here is derived from an EMBL/GenBank/DDBJ whole genome shotgun (WGS) entry which is preliminary data.</text>
</comment>
<evidence type="ECO:0000313" key="2">
    <source>
        <dbReference type="Proteomes" id="UP000789901"/>
    </source>
</evidence>
<dbReference type="EMBL" id="CAJVQB010090145">
    <property type="protein sequence ID" value="CAG8847989.1"/>
    <property type="molecule type" value="Genomic_DNA"/>
</dbReference>
<dbReference type="PANTHER" id="PTHR35385:SF2">
    <property type="entry name" value="PROTEIN B, PUTATIVE-RELATED"/>
    <property type="match status" value="1"/>
</dbReference>